<sequence length="699" mass="77976">MATTPIEEGQSQPAWIRSVDEVCSVLRAKPENLYDDDKCSEVYRSAATAAQEFYSMLAKSEEVGGALGDLDALVVEGLDMDQIWQEMENQQKPLEKILKKKMKFLEKLAAGDGIKLVDVEEEEAAASDASTEDDEEDVDMASETSSALASDKEEEEGEEENEERNSKGTKTSAVDEGFFKLSDMKDFLDMEDKRDADRAAKHKSEHKEGDDDEDDDEEEWGEDDEFMDLEKPIADDDSEEEDVGKVMYSDFFDAPEEGDAAPPPVGKIHGDESESEASTGDDDDDEEAGLGLPEGENIDDAEEAELERRLKEMQGELSDEEEEEEEDDAEPQKGEASLAAPVVEDSKRSETSALKRKIADMEKEIEEMEHEQLDEKHWTMTGEATARSRPLNSLLEQNLDLPFSKLAARRAEKQWEEGDEDEDELTKSAPGAFKIDIDAIIKQRVADELFDDVIKRSEEEVLRLKDSQQADDSVETLNFQKSRLGLADVYAKQYEAEMLGQQTDAELQQDADRVELRKLFAKLMHKLDTLTNQNFTPRPVLDSAISKAAKDGDAPAIRMEEAVPITVAAGSTEGNEVTKGPEKQKVREEMTSEEKAAVRGNRKAKRKQKAKESLEKGNVTVGDRRAREAKLIEKNKKEKAERKAKKEGPANDRAPRKIRTTELMAAAADSAGRDVRRSEAKRKEGRSDATSGGSKRVKL</sequence>
<dbReference type="InterPro" id="IPR012173">
    <property type="entry name" value="Mpp10"/>
</dbReference>
<keyword evidence="2" id="KW-0690">Ribosome biogenesis</keyword>
<dbReference type="PANTHER" id="PTHR17039">
    <property type="entry name" value="U3 SMALL NUCLEOLAR RIBONUCLEOPROTEIN PROTEIN MPP10"/>
    <property type="match status" value="1"/>
</dbReference>
<keyword evidence="4" id="KW-0539">Nucleus</keyword>
<evidence type="ECO:0000256" key="2">
    <source>
        <dbReference type="ARBA" id="ARBA00022517"/>
    </source>
</evidence>
<dbReference type="EMBL" id="JAAPAO010000009">
    <property type="protein sequence ID" value="KAF4677733.1"/>
    <property type="molecule type" value="Genomic_DNA"/>
</dbReference>
<accession>A0A7J6N1I5</accession>
<protein>
    <submittedName>
        <fullName evidence="8">U3 small nucleolar ribonucleoprotein MPP10</fullName>
    </submittedName>
</protein>
<dbReference type="GO" id="GO:0034457">
    <property type="term" value="C:Mpp10 complex"/>
    <property type="evidence" value="ECO:0007669"/>
    <property type="project" value="InterPro"/>
</dbReference>
<keyword evidence="9" id="KW-1185">Reference proteome</keyword>
<feature type="compositionally biased region" description="Basic and acidic residues" evidence="7">
    <location>
        <begin position="622"/>
        <end position="655"/>
    </location>
</feature>
<gene>
    <name evidence="8" type="primary">MPHOSPH10</name>
    <name evidence="8" type="ORF">FOL47_010954</name>
</gene>
<dbReference type="GO" id="GO:0005732">
    <property type="term" value="C:sno(s)RNA-containing ribonucleoprotein complex"/>
    <property type="evidence" value="ECO:0007669"/>
    <property type="project" value="InterPro"/>
</dbReference>
<comment type="similarity">
    <text evidence="6">Belongs to the MPP10 family.</text>
</comment>
<keyword evidence="5 8" id="KW-0687">Ribonucleoprotein</keyword>
<evidence type="ECO:0000256" key="4">
    <source>
        <dbReference type="ARBA" id="ARBA00023242"/>
    </source>
</evidence>
<feature type="compositionally biased region" description="Acidic residues" evidence="7">
    <location>
        <begin position="152"/>
        <end position="162"/>
    </location>
</feature>
<dbReference type="PANTHER" id="PTHR17039:SF0">
    <property type="entry name" value="U3 SMALL NUCLEOLAR RIBONUCLEOPROTEIN PROTEIN MPP10"/>
    <property type="match status" value="1"/>
</dbReference>
<feature type="region of interest" description="Disordered" evidence="7">
    <location>
        <begin position="368"/>
        <end position="393"/>
    </location>
</feature>
<evidence type="ECO:0000256" key="1">
    <source>
        <dbReference type="ARBA" id="ARBA00004604"/>
    </source>
</evidence>
<feature type="compositionally biased region" description="Acidic residues" evidence="7">
    <location>
        <begin position="210"/>
        <end position="227"/>
    </location>
</feature>
<reference evidence="8 9" key="1">
    <citation type="submission" date="2020-04" db="EMBL/GenBank/DDBJ databases">
        <title>Perkinsus chesapeaki whole genome sequence.</title>
        <authorList>
            <person name="Bogema D.R."/>
        </authorList>
    </citation>
    <scope>NUCLEOTIDE SEQUENCE [LARGE SCALE GENOMIC DNA]</scope>
    <source>
        <strain evidence="8">ATCC PRA-425</strain>
    </source>
</reference>
<feature type="compositionally biased region" description="Acidic residues" evidence="7">
    <location>
        <begin position="273"/>
        <end position="288"/>
    </location>
</feature>
<evidence type="ECO:0000256" key="7">
    <source>
        <dbReference type="SAM" id="MobiDB-lite"/>
    </source>
</evidence>
<feature type="compositionally biased region" description="Acidic residues" evidence="7">
    <location>
        <begin position="317"/>
        <end position="329"/>
    </location>
</feature>
<dbReference type="Proteomes" id="UP000591131">
    <property type="component" value="Unassembled WGS sequence"/>
</dbReference>
<comment type="subcellular location">
    <subcellularLocation>
        <location evidence="1">Nucleus</location>
        <location evidence="1">Nucleolus</location>
    </subcellularLocation>
</comment>
<evidence type="ECO:0000313" key="9">
    <source>
        <dbReference type="Proteomes" id="UP000591131"/>
    </source>
</evidence>
<feature type="region of interest" description="Disordered" evidence="7">
    <location>
        <begin position="570"/>
        <end position="699"/>
    </location>
</feature>
<proteinExistence type="inferred from homology"/>
<dbReference type="GO" id="GO:0032040">
    <property type="term" value="C:small-subunit processome"/>
    <property type="evidence" value="ECO:0007669"/>
    <property type="project" value="TreeGrafter"/>
</dbReference>
<evidence type="ECO:0000256" key="5">
    <source>
        <dbReference type="ARBA" id="ARBA00023274"/>
    </source>
</evidence>
<name>A0A7J6N1I5_PERCH</name>
<evidence type="ECO:0000256" key="6">
    <source>
        <dbReference type="ARBA" id="ARBA00029455"/>
    </source>
</evidence>
<feature type="compositionally biased region" description="Acidic residues" evidence="7">
    <location>
        <begin position="121"/>
        <end position="140"/>
    </location>
</feature>
<feature type="compositionally biased region" description="Acidic residues" evidence="7">
    <location>
        <begin position="296"/>
        <end position="305"/>
    </location>
</feature>
<organism evidence="8 9">
    <name type="scientific">Perkinsus chesapeaki</name>
    <name type="common">Clam parasite</name>
    <name type="synonym">Perkinsus andrewsi</name>
    <dbReference type="NCBI Taxonomy" id="330153"/>
    <lineage>
        <taxon>Eukaryota</taxon>
        <taxon>Sar</taxon>
        <taxon>Alveolata</taxon>
        <taxon>Perkinsozoa</taxon>
        <taxon>Perkinsea</taxon>
        <taxon>Perkinsida</taxon>
        <taxon>Perkinsidae</taxon>
        <taxon>Perkinsus</taxon>
    </lineage>
</organism>
<comment type="caution">
    <text evidence="8">The sequence shown here is derived from an EMBL/GenBank/DDBJ whole genome shotgun (WGS) entry which is preliminary data.</text>
</comment>
<feature type="compositionally biased region" description="Basic and acidic residues" evidence="7">
    <location>
        <begin position="579"/>
        <end position="597"/>
    </location>
</feature>
<evidence type="ECO:0000256" key="3">
    <source>
        <dbReference type="ARBA" id="ARBA00022552"/>
    </source>
</evidence>
<feature type="compositionally biased region" description="Basic and acidic residues" evidence="7">
    <location>
        <begin position="182"/>
        <end position="199"/>
    </location>
</feature>
<dbReference type="GO" id="GO:0006364">
    <property type="term" value="P:rRNA processing"/>
    <property type="evidence" value="ECO:0007669"/>
    <property type="project" value="UniProtKB-KW"/>
</dbReference>
<feature type="region of interest" description="Disordered" evidence="7">
    <location>
        <begin position="121"/>
        <end position="354"/>
    </location>
</feature>
<evidence type="ECO:0000313" key="8">
    <source>
        <dbReference type="EMBL" id="KAF4677733.1"/>
    </source>
</evidence>
<dbReference type="OrthoDB" id="445326at2759"/>
<feature type="compositionally biased region" description="Basic and acidic residues" evidence="7">
    <location>
        <begin position="671"/>
        <end position="687"/>
    </location>
</feature>
<dbReference type="Pfam" id="PF04006">
    <property type="entry name" value="Mpp10"/>
    <property type="match status" value="1"/>
</dbReference>
<dbReference type="AlphaFoldDB" id="A0A7J6N1I5"/>
<feature type="compositionally biased region" description="Basic residues" evidence="7">
    <location>
        <begin position="600"/>
        <end position="609"/>
    </location>
</feature>
<keyword evidence="3" id="KW-0698">rRNA processing</keyword>